<dbReference type="NCBIfam" id="TIGR03696">
    <property type="entry name" value="Rhs_assc_core"/>
    <property type="match status" value="1"/>
</dbReference>
<evidence type="ECO:0000256" key="26">
    <source>
        <dbReference type="ARBA" id="ARBA00023273"/>
    </source>
</evidence>
<dbReference type="FunFam" id="2.10.25.10:FF:000474">
    <property type="entry name" value="Teneurin transmembrane protein 2"/>
    <property type="match status" value="1"/>
</dbReference>
<feature type="compositionally biased region" description="Polar residues" evidence="36">
    <location>
        <begin position="202"/>
        <end position="211"/>
    </location>
</feature>
<dbReference type="SUPFAM" id="SSF49464">
    <property type="entry name" value="Carboxypeptidase regulatory domain-like"/>
    <property type="match status" value="1"/>
</dbReference>
<dbReference type="InterPro" id="IPR006530">
    <property type="entry name" value="YD"/>
</dbReference>
<evidence type="ECO:0000256" key="30">
    <source>
        <dbReference type="ARBA" id="ARBA00068165"/>
    </source>
</evidence>
<dbReference type="FunFam" id="2.10.25.10:FF:000021">
    <property type="entry name" value="Teneurin transmembrane protein 2"/>
    <property type="match status" value="2"/>
</dbReference>
<keyword evidence="15" id="KW-0130">Cell adhesion</keyword>
<dbReference type="InterPro" id="IPR009471">
    <property type="entry name" value="Ten_N"/>
</dbReference>
<dbReference type="PROSITE" id="PS01186">
    <property type="entry name" value="EGF_2"/>
    <property type="match status" value="4"/>
</dbReference>
<keyword evidence="11" id="KW-0165">Cleavage on pair of basic residues</keyword>
<evidence type="ECO:0000256" key="16">
    <source>
        <dbReference type="ARBA" id="ARBA00022989"/>
    </source>
</evidence>
<evidence type="ECO:0000256" key="34">
    <source>
        <dbReference type="ARBA" id="ARBA00093288"/>
    </source>
</evidence>
<dbReference type="FunFam" id="2.60.120.260:FF:000176">
    <property type="entry name" value="Si:ch211-12m10.1"/>
    <property type="match status" value="1"/>
</dbReference>
<dbReference type="GO" id="GO:0005783">
    <property type="term" value="C:endoplasmic reticulum"/>
    <property type="evidence" value="ECO:0007669"/>
    <property type="project" value="UniProtKB-SubCell"/>
</dbReference>
<dbReference type="FunFam" id="2.120.10.30:FF:000003">
    <property type="entry name" value="Teneurin transmembrane protein 2"/>
    <property type="match status" value="1"/>
</dbReference>
<evidence type="ECO:0000313" key="40">
    <source>
        <dbReference type="Proteomes" id="UP000515126"/>
    </source>
</evidence>
<dbReference type="CDD" id="cd00054">
    <property type="entry name" value="EGF_CA"/>
    <property type="match status" value="3"/>
</dbReference>
<feature type="disulfide bond" evidence="35">
    <location>
        <begin position="760"/>
        <end position="770"/>
    </location>
</feature>
<dbReference type="InterPro" id="IPR022385">
    <property type="entry name" value="Rhs_assc_core"/>
</dbReference>
<keyword evidence="17" id="KW-0805">Transcription regulation</keyword>
<dbReference type="PANTHER" id="PTHR11219:SF8">
    <property type="entry name" value="TENEURIN-2"/>
    <property type="match status" value="1"/>
</dbReference>
<feature type="domain" description="Teneurin N-terminal" evidence="39">
    <location>
        <begin position="1"/>
        <end position="375"/>
    </location>
</feature>
<feature type="compositionally biased region" description="Low complexity" evidence="36">
    <location>
        <begin position="174"/>
        <end position="188"/>
    </location>
</feature>
<evidence type="ECO:0000256" key="24">
    <source>
        <dbReference type="ARBA" id="ARBA00023242"/>
    </source>
</evidence>
<dbReference type="Pfam" id="PF25023">
    <property type="entry name" value="TEN_YD-shell"/>
    <property type="match status" value="1"/>
</dbReference>
<dbReference type="GO" id="GO:0046982">
    <property type="term" value="F:protein heterodimerization activity"/>
    <property type="evidence" value="ECO:0007669"/>
    <property type="project" value="TreeGrafter"/>
</dbReference>
<feature type="transmembrane region" description="Helical" evidence="37">
    <location>
        <begin position="375"/>
        <end position="396"/>
    </location>
</feature>
<evidence type="ECO:0000256" key="21">
    <source>
        <dbReference type="ARBA" id="ARBA00023157"/>
    </source>
</evidence>
<dbReference type="Gene3D" id="2.120.10.30">
    <property type="entry name" value="TolB, C-terminal domain"/>
    <property type="match status" value="2"/>
</dbReference>
<evidence type="ECO:0000256" key="10">
    <source>
        <dbReference type="ARBA" id="ARBA00022536"/>
    </source>
</evidence>
<evidence type="ECO:0000256" key="31">
    <source>
        <dbReference type="ARBA" id="ARBA00077041"/>
    </source>
</evidence>
<dbReference type="FunFam" id="2.10.25.10:FF:000026">
    <property type="entry name" value="Teneurin transmembrane protein 2"/>
    <property type="match status" value="1"/>
</dbReference>
<evidence type="ECO:0000256" key="17">
    <source>
        <dbReference type="ARBA" id="ARBA00023015"/>
    </source>
</evidence>
<dbReference type="InterPro" id="IPR051216">
    <property type="entry name" value="Teneurin"/>
</dbReference>
<dbReference type="InterPro" id="IPR056822">
    <property type="entry name" value="TEN_NHL"/>
</dbReference>
<dbReference type="GO" id="GO:0030175">
    <property type="term" value="C:filopodium"/>
    <property type="evidence" value="ECO:0007669"/>
    <property type="project" value="UniProtKB-SubCell"/>
</dbReference>
<dbReference type="InterPro" id="IPR057627">
    <property type="entry name" value="FN-plug_TEN1-4"/>
</dbReference>
<evidence type="ECO:0000256" key="32">
    <source>
        <dbReference type="ARBA" id="ARBA00081436"/>
    </source>
</evidence>
<keyword evidence="24" id="KW-0539">Nucleus</keyword>
<evidence type="ECO:0000256" key="22">
    <source>
        <dbReference type="ARBA" id="ARBA00023163"/>
    </source>
</evidence>
<evidence type="ECO:0000256" key="27">
    <source>
        <dbReference type="ARBA" id="ARBA00037805"/>
    </source>
</evidence>
<keyword evidence="16 37" id="KW-1133">Transmembrane helix</keyword>
<feature type="domain" description="EGF-like" evidence="38">
    <location>
        <begin position="661"/>
        <end position="694"/>
    </location>
</feature>
<keyword evidence="12 37" id="KW-0812">Transmembrane</keyword>
<dbReference type="GO" id="GO:0007157">
    <property type="term" value="P:heterophilic cell-cell adhesion via plasma membrane cell adhesion molecules"/>
    <property type="evidence" value="ECO:0007669"/>
    <property type="project" value="TreeGrafter"/>
</dbReference>
<evidence type="ECO:0000256" key="8">
    <source>
        <dbReference type="ARBA" id="ARBA00022475"/>
    </source>
</evidence>
<evidence type="ECO:0000256" key="12">
    <source>
        <dbReference type="ARBA" id="ARBA00022692"/>
    </source>
</evidence>
<dbReference type="Pfam" id="PF23093">
    <property type="entry name" value="GBD_Tenm3"/>
    <property type="match status" value="1"/>
</dbReference>
<keyword evidence="19" id="KW-0333">Golgi apparatus</keyword>
<evidence type="ECO:0000256" key="37">
    <source>
        <dbReference type="SAM" id="Phobius"/>
    </source>
</evidence>
<dbReference type="Pfam" id="PF25024">
    <property type="entry name" value="EGF_TEN"/>
    <property type="match status" value="1"/>
</dbReference>
<evidence type="ECO:0000256" key="11">
    <source>
        <dbReference type="ARBA" id="ARBA00022685"/>
    </source>
</evidence>
<evidence type="ECO:0000256" key="28">
    <source>
        <dbReference type="ARBA" id="ARBA00046300"/>
    </source>
</evidence>
<dbReference type="InterPro" id="IPR008969">
    <property type="entry name" value="CarboxyPept-like_regulatory"/>
</dbReference>
<feature type="domain" description="EGF-like" evidence="38">
    <location>
        <begin position="756"/>
        <end position="791"/>
    </location>
</feature>
<dbReference type="GO" id="GO:0048666">
    <property type="term" value="P:neuron development"/>
    <property type="evidence" value="ECO:0007669"/>
    <property type="project" value="TreeGrafter"/>
</dbReference>
<dbReference type="InterPro" id="IPR028916">
    <property type="entry name" value="Tox-GHH_dom"/>
</dbReference>
<dbReference type="Pfam" id="PF23538">
    <property type="entry name" value="Teneurin_ABD"/>
    <property type="match status" value="1"/>
</dbReference>
<feature type="disulfide bond" evidence="35">
    <location>
        <begin position="781"/>
        <end position="790"/>
    </location>
</feature>
<dbReference type="InterPro" id="IPR056820">
    <property type="entry name" value="TEN_TTR-like"/>
</dbReference>
<dbReference type="NCBIfam" id="TIGR01643">
    <property type="entry name" value="YD_repeat_2x"/>
    <property type="match status" value="1"/>
</dbReference>
<dbReference type="PANTHER" id="PTHR11219">
    <property type="entry name" value="TENEURIN AND N-ACETYLGLUCOSAMINE-1-PHOSPHODIESTER ALPHA-N-ACETYLGLUCOSAMINIDASE"/>
    <property type="match status" value="1"/>
</dbReference>
<dbReference type="Pfam" id="PF24329">
    <property type="entry name" value="FN-plug_TEN1-4"/>
    <property type="match status" value="1"/>
</dbReference>
<evidence type="ECO:0000256" key="2">
    <source>
        <dbReference type="ARBA" id="ARBA00004322"/>
    </source>
</evidence>
<dbReference type="PROSITE" id="PS00022">
    <property type="entry name" value="EGF_1"/>
    <property type="match status" value="5"/>
</dbReference>
<dbReference type="RefSeq" id="XP_029339754.1">
    <property type="nucleotide sequence ID" value="XM_029483894.1"/>
</dbReference>
<evidence type="ECO:0000256" key="4">
    <source>
        <dbReference type="ARBA" id="ARBA00004552"/>
    </source>
</evidence>
<dbReference type="SUPFAM" id="SSF50952">
    <property type="entry name" value="Soluble quinoprotein glucose dehydrogenase"/>
    <property type="match status" value="1"/>
</dbReference>
<keyword evidence="25" id="KW-0628">Postsynaptic cell membrane</keyword>
<dbReference type="FunFam" id="2.120.10.30:FF:000061">
    <property type="entry name" value="teneurin-2 isoform X1"/>
    <property type="match status" value="1"/>
</dbReference>
<dbReference type="Pfam" id="PF06484">
    <property type="entry name" value="Ten_N"/>
    <property type="match status" value="1"/>
</dbReference>
<dbReference type="FunFam" id="2.10.25.10:FF:000013">
    <property type="entry name" value="Teneurin transmembrane protein 4"/>
    <property type="match status" value="1"/>
</dbReference>
<proteinExistence type="inferred from homology"/>
<evidence type="ECO:0000256" key="15">
    <source>
        <dbReference type="ARBA" id="ARBA00022889"/>
    </source>
</evidence>
<dbReference type="GO" id="GO:0030426">
    <property type="term" value="C:growth cone"/>
    <property type="evidence" value="ECO:0007669"/>
    <property type="project" value="UniProtKB-SubCell"/>
</dbReference>
<feature type="domain" description="EGF-like" evidence="38">
    <location>
        <begin position="595"/>
        <end position="627"/>
    </location>
</feature>
<feature type="compositionally biased region" description="Polar residues" evidence="36">
    <location>
        <begin position="141"/>
        <end position="155"/>
    </location>
</feature>
<evidence type="ECO:0000256" key="5">
    <source>
        <dbReference type="ARBA" id="ARBA00004555"/>
    </source>
</evidence>
<keyword evidence="20 37" id="KW-0472">Membrane</keyword>
<evidence type="ECO:0000256" key="19">
    <source>
        <dbReference type="ARBA" id="ARBA00023034"/>
    </source>
</evidence>
<keyword evidence="8" id="KW-1003">Cell membrane</keyword>
<dbReference type="Pfam" id="PF25020">
    <property type="entry name" value="TTR_TEN1-4"/>
    <property type="match status" value="1"/>
</dbReference>
<keyword evidence="10 35" id="KW-0245">EGF-like domain</keyword>
<evidence type="ECO:0000256" key="20">
    <source>
        <dbReference type="ARBA" id="ARBA00023136"/>
    </source>
</evidence>
<dbReference type="GO" id="GO:0016605">
    <property type="term" value="C:PML body"/>
    <property type="evidence" value="ECO:0007669"/>
    <property type="project" value="UniProtKB-SubCell"/>
</dbReference>
<keyword evidence="21 35" id="KW-1015">Disulfide bond</keyword>
<dbReference type="GeneID" id="110304160"/>
<feature type="disulfide bond" evidence="35">
    <location>
        <begin position="684"/>
        <end position="693"/>
    </location>
</feature>
<evidence type="ECO:0000256" key="25">
    <source>
        <dbReference type="ARBA" id="ARBA00023257"/>
    </source>
</evidence>
<dbReference type="GO" id="GO:0050839">
    <property type="term" value="F:cell adhesion molecule binding"/>
    <property type="evidence" value="ECO:0007669"/>
    <property type="project" value="TreeGrafter"/>
</dbReference>
<comment type="subcellular location">
    <subcellularLocation>
        <location evidence="4">Cell projection</location>
        <location evidence="4">Dendritic spine</location>
    </subcellularLocation>
    <subcellularLocation>
        <location evidence="3">Cell projection</location>
        <location evidence="3">Filopodium</location>
    </subcellularLocation>
    <subcellularLocation>
        <location evidence="6">Cell projection</location>
        <location evidence="6">Growth cone</location>
    </subcellularLocation>
    <subcellularLocation>
        <location evidence="1">Endoplasmic reticulum</location>
    </subcellularLocation>
    <subcellularLocation>
        <location evidence="5">Golgi apparatus</location>
    </subcellularLocation>
    <subcellularLocation>
        <location evidence="2">Nucleus</location>
        <location evidence="2">PML body</location>
    </subcellularLocation>
    <subcellularLocation>
        <location evidence="27">Postsynaptic cell membrane</location>
        <topology evidence="27">Single-pass membrane protein</topology>
    </subcellularLocation>
    <subcellularLocation>
        <location evidence="28">Presynaptic cell membrane</location>
        <topology evidence="28">Single-pass membrane protein</topology>
    </subcellularLocation>
</comment>
<organism evidence="40 41">
    <name type="scientific">Mus caroli</name>
    <name type="common">Ryukyu mouse</name>
    <name type="synonym">Ricefield mouse</name>
    <dbReference type="NCBI Taxonomy" id="10089"/>
    <lineage>
        <taxon>Eukaryota</taxon>
        <taxon>Metazoa</taxon>
        <taxon>Chordata</taxon>
        <taxon>Craniata</taxon>
        <taxon>Vertebrata</taxon>
        <taxon>Euteleostomi</taxon>
        <taxon>Mammalia</taxon>
        <taxon>Eutheria</taxon>
        <taxon>Euarchontoglires</taxon>
        <taxon>Glires</taxon>
        <taxon>Rodentia</taxon>
        <taxon>Myomorpha</taxon>
        <taxon>Muroidea</taxon>
        <taxon>Muridae</taxon>
        <taxon>Murinae</taxon>
        <taxon>Mus</taxon>
        <taxon>Mus</taxon>
    </lineage>
</organism>
<sequence>MDVKDRRHRSLTRGRCGKECRYTSSSLDSEDCRVPTQKSYSSSETLKAYDHDSRMHYGNRVTDLVHRESDEFSRQGTNFTLAELGICEPSPHRSGYCSDMGILHQGYSLSTGSDADSDTEGGMSPEHAIRLWGRGIKSRRSSGLSSRENSALTLTDSDNENKSDDDNGRPIPPTSSSSLLPSAQLPSSHNPPPVSCQMPLLDSNTSHQIMDTNPDEEFSPNSYLLRACSGPQQASSSGPPNHHSQSTLRPPLPPPHNHTLSHHHSSANSLNRNSLTNRRSQIHAPAPAPNDLATTPESVQLQDSWVLNSNVPLETRHFLFKTSSGSTPLFSSSSPGYPLTSGTVYTPPPRLLPRNTFSRKAFKLKKPSKYCSWKCAALSAIAAALLLAILLAYFIVPWSLKNSSIDSGEAEVGRRVTQEVPPGVFWRSQIHISQPQFLKFNISLGKDALFGVYIRRGLPPSHAQYDFMERLDGKEKWSVVESPRERRSIQTLVQNEAVFVQYLDVGLWHLAFYNDGKDKEMVSFNTVVLDSVQDCPRNCHGNGECVSGLCHCFPGFLGADCAKAACPVLCSGNGQYSKGTCQCYSGWKGAECDVPMNQCIDPSCGGHGSCIDGNCVCAAGYKGEHCEEVDCLDPTCSSHGVCVNGECLCSPGWGGLNCELARVQCPDQCSGHGTYLPDSGLCSCDPNWMGPDCSVEVCSVDCGTHGVCIGGACRCEEGWTGAACDQRVCHPRCIEHGTCKDGKCECREGWNGDHCTIDGCPDLCNGNGRCTLGQNSWQCVCQTGWRGPGCNVAMETSCADNKDNEGDGLVDCLDPDCCLQSACQNSLLCRGSRDPLDIIQQGQTDWPAVKSFYDRIKLLAGKDSTHIIPGDNPFNSSLVSLIRGQVVTMDGTPLVGVNVSFVKYPKYGYTITRQDGTFDLIANGGSALTLHFERAPFMSQERTVWLPWNSFYAMDTLVMKTEENSIPSCDLSGFVRPDPIIISSPLSTFFSASPASNPIVPETQVLHEEIELPGTNVKLRYLSSRTAGYKSLLKITMTQSTVPLNLIRVHLMVAVEGHLFQKSFQASPNLAYTFIWDKTDAYGQRVYGLSDAVVSVGFEYETCPSLILWEKRTALLQGFELDPSNLGGWSLDKHHTLNVKSGILHKGTGENQFLTQQPAIITSIMGNGRRRSISCPSCNGLAEGNKLLAPVALAVGIDGSLFVGDFNYIRRIFPSRNVTSILELRNSPGHKYYLAVDPVTGSLYVSDTNSRRIYRVKSLSGAKDLAGNSEVVAGTGEQCLPFDEARCGDGGKAVDATLMSPRGIAVDKNGLMYFVDATMIRKVDQNGIISTLLGSNDLTAVRPLSCDSSMDVAQVRLEWPTDLAVNPMDNSLYVLENNVILRITENHQVSIIAGRPMHCQVPGIDYSLSKLAIHSALESASAIAISHTGVLYITETDEKKINRLRQVTTNGEICLLAGAASDCDCKNDVNCICYSGDDAYATDAILNSPSSLAVAPDGTIYIADLGNIRIRAVSKNKPVLNAFNQYEAASPGEQELYVFNADGIHQYTVSLVTGEYLYNFTYSADNDVTELIDNNGNSLKIRRDSSGMPRHLLMPDNQIITLTVGNNGGLKAVSTQNLELGLMTYDGNTGLLATKSDETGWTTFYDYDHEGRLTNVTRPTGVVTSLHREMEKSITIDIENSNRDDDVTVITNLSSVEASYTVVQDQVRNSYQLCNNGTLRVMYANGMAVSFHSEPHVLAGTITPTIGRCNISLPMENGLNSIEWRLRKEQIKGKVTIFGRKLRVHGRNLLSIDYDRNIRTEKIYDDHRKFTLRIIYDQVGRPFLWLPSSGLAAVNVSYFFNGRLAGLQRGAMSERTDIDKQGRIVSRMFADGKVWSYSYLDKSMVLLLQSQRQYIFEYDSSDRLHAVTMPSVARHSMSTHTSIGYIRNIYNPPESNASVIFDYSDDGRILKTSFLGTGRQVFYKYGKLSKLSEIVYDSTAVTFGYDETTGVLKMVNLQSGGFSCTIRYRKVGPLVDKQIYRFSEEGMINARFDYTYHDNSFRIASIKPVISETPLPVDLYRYDEISGKVEHFGKFGVIYYDINQIITTAVMTLSKHFDTHGRIKEVQYEMFRSLMYWMTVQYDSMGRVIKRELKLGPYANTTKYTYDYDGDGQLQSVAVNDRPTWRYSYDLNGNLHLLNPGNSARLMPLRYDLRDRITRLGDVQYKIDDDGYLCQRGSDIFEYNSKGLLTRAYNKASGWSVQYRYDGVGRRASYKTNLGHHLQYFYSDLHNPTRITHVYNHSNSEITSLYYDLQGHLFAMESSSGEEYYVASDNTGTPLAVFSINGLMIKQLQYTAYGEIYYDSNPDFQMVIGFHGGLYDPLTKLVHFTQRDYDVLAGRWTSPDYTMWRNVGKEPAPFNLYMFKNNNPLSNELDLKNYVTDVKSWLVMFGFQLSNIIPGFPRAKMYFVPPPYELSESQASENGQLITGVQQTTERHNQAFLALEGQVITKKLHASIREKAGHWFATTTPIIGKGIMFAIKEGRVTTGVSSIASEDSRKVASVLNNAYYLDKMHYSIEGKDTHYFVKIGAADGDLVTLGTTIGRKMLESGVNVTVSQPTLLVNGRTRRFTNIEFQYSTLLLSIRYGLTPDTLDEEKARVLDQARQRALGTAWAKEQQKARDGREGSRLWTEGEKQQLLSTGRVQGYEGYYVLPVEQYPELADSSSNIQFLRQNEMGKR</sequence>
<comment type="function">
    <text evidence="34">Involved in neural development, regulating the establishment of proper connectivity within the nervous system. Acts as a ligand of the ADGRL1 and ADGRL3 receptors that are expressed at the surface of adjacent cells. Promotes the formation of filopodia and enlarged growth cone in neuronal cells. Mediates axon guidance and homophilic and heterophilic cell-cell adhesion. May function as a cellular signal transducer.</text>
</comment>
<dbReference type="FunFam" id="2.10.25.10:FF:000016">
    <property type="entry name" value="Teneurin transmembrane protein 2"/>
    <property type="match status" value="1"/>
</dbReference>
<evidence type="ECO:0000256" key="35">
    <source>
        <dbReference type="PROSITE-ProRule" id="PRU00076"/>
    </source>
</evidence>
<dbReference type="Pfam" id="PF15636">
    <property type="entry name" value="Tox-GHH"/>
    <property type="match status" value="1"/>
</dbReference>
<evidence type="ECO:0000256" key="3">
    <source>
        <dbReference type="ARBA" id="ARBA00004486"/>
    </source>
</evidence>
<keyword evidence="26" id="KW-0966">Cell projection</keyword>
<evidence type="ECO:0000259" key="39">
    <source>
        <dbReference type="PROSITE" id="PS51361"/>
    </source>
</evidence>
<evidence type="ECO:0000256" key="14">
    <source>
        <dbReference type="ARBA" id="ARBA00022824"/>
    </source>
</evidence>
<reference evidence="41" key="1">
    <citation type="submission" date="2025-08" db="UniProtKB">
        <authorList>
            <consortium name="RefSeq"/>
        </authorList>
    </citation>
    <scope>IDENTIFICATION</scope>
</reference>
<dbReference type="SUPFAM" id="SSF101898">
    <property type="entry name" value="NHL repeat"/>
    <property type="match status" value="1"/>
</dbReference>
<keyword evidence="14" id="KW-0256">Endoplasmic reticulum</keyword>
<dbReference type="GO" id="GO:0042803">
    <property type="term" value="F:protein homodimerization activity"/>
    <property type="evidence" value="ECO:0007669"/>
    <property type="project" value="TreeGrafter"/>
</dbReference>
<name>A0A6P7RJN8_MUSCR</name>
<gene>
    <name evidence="41" type="primary">Tenm2</name>
</gene>
<evidence type="ECO:0000256" key="6">
    <source>
        <dbReference type="ARBA" id="ARBA00004624"/>
    </source>
</evidence>
<keyword evidence="18" id="KW-0770">Synapse</keyword>
<dbReference type="Pfam" id="PF25021">
    <property type="entry name" value="TEN_NHL"/>
    <property type="match status" value="1"/>
</dbReference>
<dbReference type="GO" id="GO:0042734">
    <property type="term" value="C:presynaptic membrane"/>
    <property type="evidence" value="ECO:0007669"/>
    <property type="project" value="UniProtKB-SubCell"/>
</dbReference>
<dbReference type="Gene3D" id="2.10.25.10">
    <property type="entry name" value="Laminin"/>
    <property type="match status" value="7"/>
</dbReference>
<evidence type="ECO:0000256" key="9">
    <source>
        <dbReference type="ARBA" id="ARBA00022491"/>
    </source>
</evidence>
<keyword evidence="23" id="KW-0325">Glycoprotein</keyword>
<dbReference type="InterPro" id="IPR056823">
    <property type="entry name" value="TEN-like_YD-shell"/>
</dbReference>
<dbReference type="GO" id="GO:0043197">
    <property type="term" value="C:dendritic spine"/>
    <property type="evidence" value="ECO:0007669"/>
    <property type="project" value="UniProtKB-SubCell"/>
</dbReference>
<evidence type="ECO:0000256" key="33">
    <source>
        <dbReference type="ARBA" id="ARBA00083964"/>
    </source>
</evidence>
<feature type="compositionally biased region" description="Low complexity" evidence="36">
    <location>
        <begin position="229"/>
        <end position="240"/>
    </location>
</feature>
<dbReference type="GO" id="GO:0045211">
    <property type="term" value="C:postsynaptic membrane"/>
    <property type="evidence" value="ECO:0007669"/>
    <property type="project" value="UniProtKB-SubCell"/>
</dbReference>
<accession>A0A6P7RJN8</accession>
<evidence type="ECO:0000256" key="1">
    <source>
        <dbReference type="ARBA" id="ARBA00004240"/>
    </source>
</evidence>
<dbReference type="PROSITE" id="PS51361">
    <property type="entry name" value="TENEURIN_N"/>
    <property type="match status" value="1"/>
</dbReference>
<dbReference type="CTD" id="57451"/>
<comment type="caution">
    <text evidence="35">Lacks conserved residue(s) required for the propagation of feature annotation.</text>
</comment>
<evidence type="ECO:0000256" key="13">
    <source>
        <dbReference type="ARBA" id="ARBA00022737"/>
    </source>
</evidence>
<feature type="disulfide bond" evidence="35">
    <location>
        <begin position="617"/>
        <end position="626"/>
    </location>
</feature>
<keyword evidence="40" id="KW-1185">Reference proteome</keyword>
<keyword evidence="9" id="KW-0678">Repressor</keyword>
<dbReference type="InterPro" id="IPR057629">
    <property type="entry name" value="Teneurin1-4_GBD"/>
</dbReference>
<dbReference type="SMART" id="SM00181">
    <property type="entry name" value="EGF"/>
    <property type="match status" value="8"/>
</dbReference>
<comment type="function">
    <text evidence="29">Induces gene transcription inhibition.</text>
</comment>
<dbReference type="InterPro" id="IPR011041">
    <property type="entry name" value="Quinoprot_gluc/sorb_DH_b-prop"/>
</dbReference>
<dbReference type="InterPro" id="IPR000742">
    <property type="entry name" value="EGF"/>
</dbReference>
<evidence type="ECO:0000256" key="36">
    <source>
        <dbReference type="SAM" id="MobiDB-lite"/>
    </source>
</evidence>
<evidence type="ECO:0000256" key="18">
    <source>
        <dbReference type="ARBA" id="ARBA00023018"/>
    </source>
</evidence>
<evidence type="ECO:0000256" key="29">
    <source>
        <dbReference type="ARBA" id="ARBA00057432"/>
    </source>
</evidence>
<comment type="similarity">
    <text evidence="7">Belongs to the tenascin family. Teneurin subfamily.</text>
</comment>
<evidence type="ECO:0000256" key="23">
    <source>
        <dbReference type="ARBA" id="ARBA00023180"/>
    </source>
</evidence>
<feature type="compositionally biased region" description="Basic and acidic residues" evidence="36">
    <location>
        <begin position="159"/>
        <end position="168"/>
    </location>
</feature>
<dbReference type="Proteomes" id="UP000515126">
    <property type="component" value="Chromosome 11"/>
</dbReference>
<evidence type="ECO:0000256" key="7">
    <source>
        <dbReference type="ARBA" id="ARBA00009385"/>
    </source>
</evidence>
<keyword evidence="22" id="KW-0804">Transcription</keyword>
<protein>
    <recommendedName>
        <fullName evidence="30">Teneurin-2</fullName>
    </recommendedName>
    <alternativeName>
        <fullName evidence="32">Protein Odd Oz/ten-m homolog 2</fullName>
    </alternativeName>
    <alternativeName>
        <fullName evidence="31">Tenascin-M2</fullName>
    </alternativeName>
    <alternativeName>
        <fullName evidence="33">Teneurin transmembrane protein 2</fullName>
    </alternativeName>
</protein>
<evidence type="ECO:0000313" key="41">
    <source>
        <dbReference type="RefSeq" id="XP_029339754.1"/>
    </source>
</evidence>
<feature type="region of interest" description="Disordered" evidence="36">
    <location>
        <begin position="111"/>
        <end position="271"/>
    </location>
</feature>
<dbReference type="Gene3D" id="2.180.10.10">
    <property type="entry name" value="RHS repeat-associated core"/>
    <property type="match status" value="1"/>
</dbReference>
<keyword evidence="13" id="KW-0677">Repeat</keyword>
<dbReference type="GO" id="GO:0007165">
    <property type="term" value="P:signal transduction"/>
    <property type="evidence" value="ECO:0007669"/>
    <property type="project" value="InterPro"/>
</dbReference>
<dbReference type="InterPro" id="IPR011042">
    <property type="entry name" value="6-blade_b-propeller_TolB-like"/>
</dbReference>
<dbReference type="PROSITE" id="PS50026">
    <property type="entry name" value="EGF_3"/>
    <property type="match status" value="3"/>
</dbReference>
<evidence type="ECO:0000259" key="38">
    <source>
        <dbReference type="PROSITE" id="PS50026"/>
    </source>
</evidence>
<dbReference type="GO" id="GO:0005794">
    <property type="term" value="C:Golgi apparatus"/>
    <property type="evidence" value="ECO:0007669"/>
    <property type="project" value="UniProtKB-SubCell"/>
</dbReference>